<dbReference type="GO" id="GO:0005886">
    <property type="term" value="C:plasma membrane"/>
    <property type="evidence" value="ECO:0007669"/>
    <property type="project" value="TreeGrafter"/>
</dbReference>
<dbReference type="InterPro" id="IPR000719">
    <property type="entry name" value="Prot_kinase_dom"/>
</dbReference>
<keyword evidence="5" id="KW-0472">Membrane</keyword>
<sequence>MNFKQSIGICIIAMLVCSSSLYLIVNQRKLMKIKQRFFQQNGGLILQQQLSRQDNSTNVVKIFTTEELEKATNNYDENLIIGRGGFETLLYLHSSASPPIIHRDVKSSNILLDGKHIAKVSDFGASRLVPLDQTQAIATMVQGTFGYLDPEYLHTSQLTEKSDVYSFGVVLVELLTGKKAISFDRPEEERSLALYFLSSLKENRLFEVLEKNIANEENAEQMKEVSNLATRCLRLKGEDRPNMKEVAMELQGLRKMEKHSWVNVGSNLEETEYLLGGPSDSCEYDVSSKITIGYDNVKHHEMLAFDDGR</sequence>
<dbReference type="AlphaFoldDB" id="A0AAW0IKQ1"/>
<dbReference type="SUPFAM" id="SSF56112">
    <property type="entry name" value="Protein kinase-like (PK-like)"/>
    <property type="match status" value="1"/>
</dbReference>
<dbReference type="PROSITE" id="PS00108">
    <property type="entry name" value="PROTEIN_KINASE_ST"/>
    <property type="match status" value="1"/>
</dbReference>
<name>A0AAW0IKQ1_QUESU</name>
<comment type="catalytic activity">
    <reaction evidence="3">
        <text>L-seryl-[protein] + ATP = O-phospho-L-seryl-[protein] + ADP + H(+)</text>
        <dbReference type="Rhea" id="RHEA:17989"/>
        <dbReference type="Rhea" id="RHEA-COMP:9863"/>
        <dbReference type="Rhea" id="RHEA-COMP:11604"/>
        <dbReference type="ChEBI" id="CHEBI:15378"/>
        <dbReference type="ChEBI" id="CHEBI:29999"/>
        <dbReference type="ChEBI" id="CHEBI:30616"/>
        <dbReference type="ChEBI" id="CHEBI:83421"/>
        <dbReference type="ChEBI" id="CHEBI:456216"/>
    </reaction>
</comment>
<comment type="caution">
    <text evidence="7">The sequence shown here is derived from an EMBL/GenBank/DDBJ whole genome shotgun (WGS) entry which is preliminary data.</text>
</comment>
<evidence type="ECO:0000256" key="1">
    <source>
        <dbReference type="ARBA" id="ARBA00022741"/>
    </source>
</evidence>
<dbReference type="PANTHER" id="PTHR27005:SF468">
    <property type="entry name" value="OS01G0310500 PROTEIN"/>
    <property type="match status" value="1"/>
</dbReference>
<evidence type="ECO:0000313" key="8">
    <source>
        <dbReference type="Proteomes" id="UP000237347"/>
    </source>
</evidence>
<organism evidence="7 8">
    <name type="scientific">Quercus suber</name>
    <name type="common">Cork oak</name>
    <dbReference type="NCBI Taxonomy" id="58331"/>
    <lineage>
        <taxon>Eukaryota</taxon>
        <taxon>Viridiplantae</taxon>
        <taxon>Streptophyta</taxon>
        <taxon>Embryophyta</taxon>
        <taxon>Tracheophyta</taxon>
        <taxon>Spermatophyta</taxon>
        <taxon>Magnoliopsida</taxon>
        <taxon>eudicotyledons</taxon>
        <taxon>Gunneridae</taxon>
        <taxon>Pentapetalae</taxon>
        <taxon>rosids</taxon>
        <taxon>fabids</taxon>
        <taxon>Fagales</taxon>
        <taxon>Fagaceae</taxon>
        <taxon>Quercus</taxon>
    </lineage>
</organism>
<dbReference type="GO" id="GO:0005524">
    <property type="term" value="F:ATP binding"/>
    <property type="evidence" value="ECO:0007669"/>
    <property type="project" value="UniProtKB-KW"/>
</dbReference>
<keyword evidence="7" id="KW-0808">Transferase</keyword>
<dbReference type="Gene3D" id="1.10.510.10">
    <property type="entry name" value="Transferase(Phosphotransferase) domain 1"/>
    <property type="match status" value="1"/>
</dbReference>
<dbReference type="GO" id="GO:0007166">
    <property type="term" value="P:cell surface receptor signaling pathway"/>
    <property type="evidence" value="ECO:0007669"/>
    <property type="project" value="InterPro"/>
</dbReference>
<feature type="transmembrane region" description="Helical" evidence="5">
    <location>
        <begin position="6"/>
        <end position="25"/>
    </location>
</feature>
<comment type="catalytic activity">
    <reaction evidence="4">
        <text>L-threonyl-[protein] + ATP = O-phospho-L-threonyl-[protein] + ADP + H(+)</text>
        <dbReference type="Rhea" id="RHEA:46608"/>
        <dbReference type="Rhea" id="RHEA-COMP:11060"/>
        <dbReference type="Rhea" id="RHEA-COMP:11605"/>
        <dbReference type="ChEBI" id="CHEBI:15378"/>
        <dbReference type="ChEBI" id="CHEBI:30013"/>
        <dbReference type="ChEBI" id="CHEBI:30616"/>
        <dbReference type="ChEBI" id="CHEBI:61977"/>
        <dbReference type="ChEBI" id="CHEBI:456216"/>
    </reaction>
</comment>
<evidence type="ECO:0000256" key="3">
    <source>
        <dbReference type="ARBA" id="ARBA00047558"/>
    </source>
</evidence>
<feature type="domain" description="Protein kinase" evidence="6">
    <location>
        <begin position="1"/>
        <end position="262"/>
    </location>
</feature>
<keyword evidence="7" id="KW-0418">Kinase</keyword>
<dbReference type="PROSITE" id="PS50011">
    <property type="entry name" value="PROTEIN_KINASE_DOM"/>
    <property type="match status" value="1"/>
</dbReference>
<evidence type="ECO:0000256" key="4">
    <source>
        <dbReference type="ARBA" id="ARBA00047951"/>
    </source>
</evidence>
<keyword evidence="7" id="KW-0675">Receptor</keyword>
<accession>A0AAW0IKQ1</accession>
<evidence type="ECO:0000313" key="7">
    <source>
        <dbReference type="EMBL" id="KAK7815160.1"/>
    </source>
</evidence>
<keyword evidence="1" id="KW-0547">Nucleotide-binding</keyword>
<dbReference type="EMBL" id="PKMF04001030">
    <property type="protein sequence ID" value="KAK7815160.1"/>
    <property type="molecule type" value="Genomic_DNA"/>
</dbReference>
<evidence type="ECO:0000256" key="2">
    <source>
        <dbReference type="ARBA" id="ARBA00022840"/>
    </source>
</evidence>
<keyword evidence="8" id="KW-1185">Reference proteome</keyword>
<reference evidence="7 8" key="1">
    <citation type="journal article" date="2018" name="Sci. Data">
        <title>The draft genome sequence of cork oak.</title>
        <authorList>
            <person name="Ramos A.M."/>
            <person name="Usie A."/>
            <person name="Barbosa P."/>
            <person name="Barros P.M."/>
            <person name="Capote T."/>
            <person name="Chaves I."/>
            <person name="Simoes F."/>
            <person name="Abreu I."/>
            <person name="Carrasquinho I."/>
            <person name="Faro C."/>
            <person name="Guimaraes J.B."/>
            <person name="Mendonca D."/>
            <person name="Nobrega F."/>
            <person name="Rodrigues L."/>
            <person name="Saibo N.J.M."/>
            <person name="Varela M.C."/>
            <person name="Egas C."/>
            <person name="Matos J."/>
            <person name="Miguel C.M."/>
            <person name="Oliveira M.M."/>
            <person name="Ricardo C.P."/>
            <person name="Goncalves S."/>
        </authorList>
    </citation>
    <scope>NUCLEOTIDE SEQUENCE [LARGE SCALE GENOMIC DNA]</scope>
    <source>
        <strain evidence="8">cv. HL8</strain>
    </source>
</reference>
<keyword evidence="2" id="KW-0067">ATP-binding</keyword>
<gene>
    <name evidence="7" type="primary">WAK4_1</name>
    <name evidence="7" type="ORF">CFP56_002007</name>
</gene>
<keyword evidence="5" id="KW-0812">Transmembrane</keyword>
<evidence type="ECO:0000256" key="5">
    <source>
        <dbReference type="SAM" id="Phobius"/>
    </source>
</evidence>
<dbReference type="Pfam" id="PF00069">
    <property type="entry name" value="Pkinase"/>
    <property type="match status" value="1"/>
</dbReference>
<dbReference type="InterPro" id="IPR008271">
    <property type="entry name" value="Ser/Thr_kinase_AS"/>
</dbReference>
<dbReference type="InterPro" id="IPR011009">
    <property type="entry name" value="Kinase-like_dom_sf"/>
</dbReference>
<dbReference type="GO" id="GO:0004674">
    <property type="term" value="F:protein serine/threonine kinase activity"/>
    <property type="evidence" value="ECO:0007669"/>
    <property type="project" value="TreeGrafter"/>
</dbReference>
<protein>
    <submittedName>
        <fullName evidence="7">Wall-associated receptor kinase 4</fullName>
    </submittedName>
</protein>
<dbReference type="SMART" id="SM00220">
    <property type="entry name" value="S_TKc"/>
    <property type="match status" value="1"/>
</dbReference>
<dbReference type="PANTHER" id="PTHR27005">
    <property type="entry name" value="WALL-ASSOCIATED RECEPTOR KINASE-LIKE 21"/>
    <property type="match status" value="1"/>
</dbReference>
<keyword evidence="5" id="KW-1133">Transmembrane helix</keyword>
<dbReference type="FunFam" id="1.10.510.10:FF:000084">
    <property type="entry name" value="Wall-associated receptor kinase 2"/>
    <property type="match status" value="1"/>
</dbReference>
<dbReference type="InterPro" id="IPR045274">
    <property type="entry name" value="WAK-like"/>
</dbReference>
<proteinExistence type="predicted"/>
<dbReference type="Proteomes" id="UP000237347">
    <property type="component" value="Unassembled WGS sequence"/>
</dbReference>
<evidence type="ECO:0000259" key="6">
    <source>
        <dbReference type="PROSITE" id="PS50011"/>
    </source>
</evidence>